<dbReference type="InterPro" id="IPR011009">
    <property type="entry name" value="Kinase-like_dom_sf"/>
</dbReference>
<dbReference type="SMART" id="SM00220">
    <property type="entry name" value="S_TKc"/>
    <property type="match status" value="1"/>
</dbReference>
<keyword evidence="4" id="KW-0808">Transferase</keyword>
<dbReference type="Gene3D" id="3.30.200.20">
    <property type="entry name" value="Phosphorylase Kinase, domain 1"/>
    <property type="match status" value="1"/>
</dbReference>
<evidence type="ECO:0000256" key="13">
    <source>
        <dbReference type="RuleBase" id="RU000304"/>
    </source>
</evidence>
<organism evidence="17 18">
    <name type="scientific">Arabis nemorensis</name>
    <dbReference type="NCBI Taxonomy" id="586526"/>
    <lineage>
        <taxon>Eukaryota</taxon>
        <taxon>Viridiplantae</taxon>
        <taxon>Streptophyta</taxon>
        <taxon>Embryophyta</taxon>
        <taxon>Tracheophyta</taxon>
        <taxon>Spermatophyta</taxon>
        <taxon>Magnoliopsida</taxon>
        <taxon>eudicotyledons</taxon>
        <taxon>Gunneridae</taxon>
        <taxon>Pentapetalae</taxon>
        <taxon>rosids</taxon>
        <taxon>malvids</taxon>
        <taxon>Brassicales</taxon>
        <taxon>Brassicaceae</taxon>
        <taxon>Arabideae</taxon>
        <taxon>Arabis</taxon>
    </lineage>
</organism>
<dbReference type="AlphaFoldDB" id="A0A565CN22"/>
<feature type="region of interest" description="Disordered" evidence="14">
    <location>
        <begin position="332"/>
        <end position="361"/>
    </location>
</feature>
<accession>A0A565CN22</accession>
<keyword evidence="2 13" id="KW-0723">Serine/threonine-protein kinase</keyword>
<dbReference type="CDD" id="cd14066">
    <property type="entry name" value="STKc_IRAK"/>
    <property type="match status" value="1"/>
</dbReference>
<keyword evidence="9 15" id="KW-1133">Transmembrane helix</keyword>
<keyword evidence="3" id="KW-0597">Phosphoprotein</keyword>
<evidence type="ECO:0000256" key="9">
    <source>
        <dbReference type="ARBA" id="ARBA00022989"/>
    </source>
</evidence>
<feature type="compositionally biased region" description="Basic and acidic residues" evidence="14">
    <location>
        <begin position="332"/>
        <end position="344"/>
    </location>
</feature>
<dbReference type="SUPFAM" id="SSF56112">
    <property type="entry name" value="Protein kinase-like (PK-like)"/>
    <property type="match status" value="1"/>
</dbReference>
<dbReference type="FunFam" id="1.10.510.10:FF:000146">
    <property type="entry name" value="LRR receptor-like serine/threonine-protein kinase IOS1"/>
    <property type="match status" value="1"/>
</dbReference>
<evidence type="ECO:0000256" key="12">
    <source>
        <dbReference type="PROSITE-ProRule" id="PRU10141"/>
    </source>
</evidence>
<evidence type="ECO:0000256" key="6">
    <source>
        <dbReference type="ARBA" id="ARBA00022741"/>
    </source>
</evidence>
<feature type="domain" description="Protein kinase" evidence="16">
    <location>
        <begin position="54"/>
        <end position="327"/>
    </location>
</feature>
<evidence type="ECO:0000256" key="10">
    <source>
        <dbReference type="ARBA" id="ARBA00023136"/>
    </source>
</evidence>
<evidence type="ECO:0000256" key="14">
    <source>
        <dbReference type="SAM" id="MobiDB-lite"/>
    </source>
</evidence>
<feature type="compositionally biased region" description="Polar residues" evidence="14">
    <location>
        <begin position="345"/>
        <end position="354"/>
    </location>
</feature>
<comment type="subcellular location">
    <subcellularLocation>
        <location evidence="1">Membrane</location>
        <topology evidence="1">Single-pass membrane protein</topology>
    </subcellularLocation>
</comment>
<keyword evidence="18" id="KW-1185">Reference proteome</keyword>
<name>A0A565CN22_9BRAS</name>
<evidence type="ECO:0000256" key="11">
    <source>
        <dbReference type="ARBA" id="ARBA00023170"/>
    </source>
</evidence>
<keyword evidence="11" id="KW-0675">Receptor</keyword>
<dbReference type="Gene3D" id="1.10.510.10">
    <property type="entry name" value="Transferase(Phosphotransferase) domain 1"/>
    <property type="match status" value="1"/>
</dbReference>
<evidence type="ECO:0000256" key="8">
    <source>
        <dbReference type="ARBA" id="ARBA00022840"/>
    </source>
</evidence>
<proteinExistence type="inferred from homology"/>
<evidence type="ECO:0000256" key="3">
    <source>
        <dbReference type="ARBA" id="ARBA00022553"/>
    </source>
</evidence>
<gene>
    <name evidence="17" type="ORF">ANE_LOCUS25330</name>
</gene>
<evidence type="ECO:0000256" key="5">
    <source>
        <dbReference type="ARBA" id="ARBA00022692"/>
    </source>
</evidence>
<keyword evidence="5 15" id="KW-0812">Transmembrane</keyword>
<keyword evidence="7" id="KW-0418">Kinase</keyword>
<evidence type="ECO:0000256" key="4">
    <source>
        <dbReference type="ARBA" id="ARBA00022679"/>
    </source>
</evidence>
<evidence type="ECO:0000259" key="16">
    <source>
        <dbReference type="PROSITE" id="PS50011"/>
    </source>
</evidence>
<comment type="caution">
    <text evidence="17">The sequence shown here is derived from an EMBL/GenBank/DDBJ whole genome shotgun (WGS) entry which is preliminary data.</text>
</comment>
<evidence type="ECO:0000256" key="15">
    <source>
        <dbReference type="SAM" id="Phobius"/>
    </source>
</evidence>
<evidence type="ECO:0000313" key="17">
    <source>
        <dbReference type="EMBL" id="VVB14886.1"/>
    </source>
</evidence>
<feature type="binding site" evidence="12">
    <location>
        <position position="82"/>
    </location>
    <ligand>
        <name>ATP</name>
        <dbReference type="ChEBI" id="CHEBI:30616"/>
    </ligand>
</feature>
<feature type="transmembrane region" description="Helical" evidence="15">
    <location>
        <begin position="6"/>
        <end position="24"/>
    </location>
</feature>
<keyword evidence="8 12" id="KW-0067">ATP-binding</keyword>
<dbReference type="GO" id="GO:0016020">
    <property type="term" value="C:membrane"/>
    <property type="evidence" value="ECO:0007669"/>
    <property type="project" value="UniProtKB-SubCell"/>
</dbReference>
<dbReference type="PROSITE" id="PS00107">
    <property type="entry name" value="PROTEIN_KINASE_ATP"/>
    <property type="match status" value="1"/>
</dbReference>
<dbReference type="GO" id="GO:0004674">
    <property type="term" value="F:protein serine/threonine kinase activity"/>
    <property type="evidence" value="ECO:0007669"/>
    <property type="project" value="UniProtKB-KW"/>
</dbReference>
<dbReference type="PANTHER" id="PTHR45631">
    <property type="entry name" value="OS07G0107800 PROTEIN-RELATED"/>
    <property type="match status" value="1"/>
</dbReference>
<comment type="similarity">
    <text evidence="13">Belongs to the protein kinase superfamily.</text>
</comment>
<sequence length="361" mass="39998">MVPVVVVASIGVVAVLLLLIIYVTRKKRPLKALRPSIVGKKRSLTYEEVKEMTNNFARVVGEGGFGIVYHGFLNRNEQVAAKVLSHSSSQGYEQFKAEVELLIRVHHINLVSLVGYCDDGNHFVLIYEYMPNEDLRKHLSGQCASSLLSWESRLRIAAETAQGLEYLHIASKPPMIHRDVKSTNILLDELFQAKLGDFGLSRSFPIGSETHVSTNVVGSPGYLDPEYNRTNWLTEKSDVYSFGVVILEIITSRNVIDQTRENPYIVEWVGSRLANGDIDNIVDSSLVGDYDSSSMWKALELAMSCVSPTSSGRPNMSQVASELKACLFSENSRKGGRSDVESKSSNELSMSNGLVENPHAR</sequence>
<dbReference type="PROSITE" id="PS00108">
    <property type="entry name" value="PROTEIN_KINASE_ST"/>
    <property type="match status" value="1"/>
</dbReference>
<keyword evidence="10 15" id="KW-0472">Membrane</keyword>
<dbReference type="InterPro" id="IPR000719">
    <property type="entry name" value="Prot_kinase_dom"/>
</dbReference>
<dbReference type="PANTHER" id="PTHR45631:SF175">
    <property type="entry name" value="PROTEIN KINASE DOMAIN-CONTAINING PROTEIN"/>
    <property type="match status" value="1"/>
</dbReference>
<protein>
    <recommendedName>
        <fullName evidence="16">Protein kinase domain-containing protein</fullName>
    </recommendedName>
</protein>
<dbReference type="Proteomes" id="UP000489600">
    <property type="component" value="Unassembled WGS sequence"/>
</dbReference>
<dbReference type="InterPro" id="IPR008271">
    <property type="entry name" value="Ser/Thr_kinase_AS"/>
</dbReference>
<dbReference type="EMBL" id="CABITT030000008">
    <property type="protein sequence ID" value="VVB14886.1"/>
    <property type="molecule type" value="Genomic_DNA"/>
</dbReference>
<evidence type="ECO:0000256" key="7">
    <source>
        <dbReference type="ARBA" id="ARBA00022777"/>
    </source>
</evidence>
<dbReference type="GO" id="GO:0005524">
    <property type="term" value="F:ATP binding"/>
    <property type="evidence" value="ECO:0007669"/>
    <property type="project" value="UniProtKB-UniRule"/>
</dbReference>
<evidence type="ECO:0000256" key="1">
    <source>
        <dbReference type="ARBA" id="ARBA00004167"/>
    </source>
</evidence>
<dbReference type="FunFam" id="3.30.200.20:FF:000394">
    <property type="entry name" value="Leucine-rich repeat receptor-like protein kinase"/>
    <property type="match status" value="1"/>
</dbReference>
<evidence type="ECO:0000256" key="2">
    <source>
        <dbReference type="ARBA" id="ARBA00022527"/>
    </source>
</evidence>
<dbReference type="PROSITE" id="PS50011">
    <property type="entry name" value="PROTEIN_KINASE_DOM"/>
    <property type="match status" value="1"/>
</dbReference>
<dbReference type="Pfam" id="PF00069">
    <property type="entry name" value="Pkinase"/>
    <property type="match status" value="1"/>
</dbReference>
<reference evidence="17" key="1">
    <citation type="submission" date="2019-07" db="EMBL/GenBank/DDBJ databases">
        <authorList>
            <person name="Dittberner H."/>
        </authorList>
    </citation>
    <scope>NUCLEOTIDE SEQUENCE [LARGE SCALE GENOMIC DNA]</scope>
</reference>
<dbReference type="OrthoDB" id="2013020at2759"/>
<evidence type="ECO:0000313" key="18">
    <source>
        <dbReference type="Proteomes" id="UP000489600"/>
    </source>
</evidence>
<keyword evidence="6 12" id="KW-0547">Nucleotide-binding</keyword>
<dbReference type="InterPro" id="IPR017441">
    <property type="entry name" value="Protein_kinase_ATP_BS"/>
</dbReference>